<reference evidence="1" key="1">
    <citation type="submission" date="2021-02" db="EMBL/GenBank/DDBJ databases">
        <authorList>
            <person name="Nowell W R."/>
        </authorList>
    </citation>
    <scope>NUCLEOTIDE SEQUENCE</scope>
</reference>
<feature type="non-terminal residue" evidence="1">
    <location>
        <position position="1"/>
    </location>
</feature>
<gene>
    <name evidence="1" type="ORF">OVN521_LOCUS32084</name>
</gene>
<proteinExistence type="predicted"/>
<comment type="caution">
    <text evidence="1">The sequence shown here is derived from an EMBL/GenBank/DDBJ whole genome shotgun (WGS) entry which is preliminary data.</text>
</comment>
<organism evidence="1 2">
    <name type="scientific">Rotaria magnacalcarata</name>
    <dbReference type="NCBI Taxonomy" id="392030"/>
    <lineage>
        <taxon>Eukaryota</taxon>
        <taxon>Metazoa</taxon>
        <taxon>Spiralia</taxon>
        <taxon>Gnathifera</taxon>
        <taxon>Rotifera</taxon>
        <taxon>Eurotatoria</taxon>
        <taxon>Bdelloidea</taxon>
        <taxon>Philodinida</taxon>
        <taxon>Philodinidae</taxon>
        <taxon>Rotaria</taxon>
    </lineage>
</organism>
<dbReference type="Proteomes" id="UP000663866">
    <property type="component" value="Unassembled WGS sequence"/>
</dbReference>
<accession>A0A820JMQ7</accession>
<dbReference type="AlphaFoldDB" id="A0A820JMQ7"/>
<feature type="non-terminal residue" evidence="1">
    <location>
        <position position="43"/>
    </location>
</feature>
<keyword evidence="2" id="KW-1185">Reference proteome</keyword>
<evidence type="ECO:0000313" key="1">
    <source>
        <dbReference type="EMBL" id="CAF4324185.1"/>
    </source>
</evidence>
<evidence type="ECO:0000313" key="2">
    <source>
        <dbReference type="Proteomes" id="UP000663866"/>
    </source>
</evidence>
<protein>
    <submittedName>
        <fullName evidence="1">Uncharacterized protein</fullName>
    </submittedName>
</protein>
<name>A0A820JMQ7_9BILA</name>
<sequence>WFDYDATLTCRMMGFRNGSVIPYRINGSEPPWYGLQIDHPACR</sequence>
<dbReference type="EMBL" id="CAJOBG010020866">
    <property type="protein sequence ID" value="CAF4324185.1"/>
    <property type="molecule type" value="Genomic_DNA"/>
</dbReference>